<feature type="domain" description="HAMP" evidence="10">
    <location>
        <begin position="297"/>
        <end position="349"/>
    </location>
</feature>
<evidence type="ECO:0000313" key="12">
    <source>
        <dbReference type="Proteomes" id="UP000501802"/>
    </source>
</evidence>
<dbReference type="SMART" id="SM00304">
    <property type="entry name" value="HAMP"/>
    <property type="match status" value="1"/>
</dbReference>
<dbReference type="SMART" id="SM00388">
    <property type="entry name" value="HisKA"/>
    <property type="match status" value="1"/>
</dbReference>
<dbReference type="InterPro" id="IPR003660">
    <property type="entry name" value="HAMP_dom"/>
</dbReference>
<dbReference type="Gene3D" id="3.30.565.10">
    <property type="entry name" value="Histidine kinase-like ATPase, C-terminal domain"/>
    <property type="match status" value="1"/>
</dbReference>
<feature type="transmembrane region" description="Helical" evidence="8">
    <location>
        <begin position="12"/>
        <end position="30"/>
    </location>
</feature>
<feature type="transmembrane region" description="Helical" evidence="8">
    <location>
        <begin position="72"/>
        <end position="95"/>
    </location>
</feature>
<dbReference type="PANTHER" id="PTHR43065:SF42">
    <property type="entry name" value="TWO-COMPONENT SENSOR PPRA"/>
    <property type="match status" value="1"/>
</dbReference>
<evidence type="ECO:0000256" key="2">
    <source>
        <dbReference type="ARBA" id="ARBA00004370"/>
    </source>
</evidence>
<evidence type="ECO:0000256" key="6">
    <source>
        <dbReference type="ARBA" id="ARBA00022777"/>
    </source>
</evidence>
<dbReference type="InterPro" id="IPR036097">
    <property type="entry name" value="HisK_dim/P_sf"/>
</dbReference>
<dbReference type="SUPFAM" id="SSF47384">
    <property type="entry name" value="Homodimeric domain of signal transducing histidine kinase"/>
    <property type="match status" value="1"/>
</dbReference>
<dbReference type="GO" id="GO:0000155">
    <property type="term" value="F:phosphorelay sensor kinase activity"/>
    <property type="evidence" value="ECO:0007669"/>
    <property type="project" value="InterPro"/>
</dbReference>
<keyword evidence="12" id="KW-1185">Reference proteome</keyword>
<dbReference type="InterPro" id="IPR036890">
    <property type="entry name" value="HATPase_C_sf"/>
</dbReference>
<organism evidence="11 12">
    <name type="scientific">Spirosoma aureum</name>
    <dbReference type="NCBI Taxonomy" id="2692134"/>
    <lineage>
        <taxon>Bacteria</taxon>
        <taxon>Pseudomonadati</taxon>
        <taxon>Bacteroidota</taxon>
        <taxon>Cytophagia</taxon>
        <taxon>Cytophagales</taxon>
        <taxon>Cytophagaceae</taxon>
        <taxon>Spirosoma</taxon>
    </lineage>
</organism>
<dbReference type="InterPro" id="IPR005467">
    <property type="entry name" value="His_kinase_dom"/>
</dbReference>
<protein>
    <recommendedName>
        <fullName evidence="3">histidine kinase</fullName>
        <ecNumber evidence="3">2.7.13.3</ecNumber>
    </recommendedName>
</protein>
<dbReference type="InterPro" id="IPR003661">
    <property type="entry name" value="HisK_dim/P_dom"/>
</dbReference>
<feature type="domain" description="Histidine kinase" evidence="9">
    <location>
        <begin position="412"/>
        <end position="656"/>
    </location>
</feature>
<dbReference type="AlphaFoldDB" id="A0A6G9AL49"/>
<dbReference type="Gene3D" id="6.10.340.10">
    <property type="match status" value="1"/>
</dbReference>
<keyword evidence="4" id="KW-0597">Phosphoprotein</keyword>
<dbReference type="Pfam" id="PF02518">
    <property type="entry name" value="HATPase_c"/>
    <property type="match status" value="1"/>
</dbReference>
<evidence type="ECO:0000313" key="11">
    <source>
        <dbReference type="EMBL" id="QIP13212.1"/>
    </source>
</evidence>
<keyword evidence="6" id="KW-0418">Kinase</keyword>
<dbReference type="PROSITE" id="PS50885">
    <property type="entry name" value="HAMP"/>
    <property type="match status" value="1"/>
</dbReference>
<dbReference type="PROSITE" id="PS50109">
    <property type="entry name" value="HIS_KIN"/>
    <property type="match status" value="1"/>
</dbReference>
<keyword evidence="8" id="KW-0472">Membrane</keyword>
<feature type="transmembrane region" description="Helical" evidence="8">
    <location>
        <begin position="276"/>
        <end position="295"/>
    </location>
</feature>
<keyword evidence="5" id="KW-0808">Transferase</keyword>
<name>A0A6G9AL49_9BACT</name>
<dbReference type="CDD" id="cd00082">
    <property type="entry name" value="HisKA"/>
    <property type="match status" value="1"/>
</dbReference>
<evidence type="ECO:0000259" key="10">
    <source>
        <dbReference type="PROSITE" id="PS50885"/>
    </source>
</evidence>
<dbReference type="KEGG" id="spib:G8759_11530"/>
<evidence type="ECO:0000259" key="9">
    <source>
        <dbReference type="PROSITE" id="PS50109"/>
    </source>
</evidence>
<dbReference type="GO" id="GO:0016020">
    <property type="term" value="C:membrane"/>
    <property type="evidence" value="ECO:0007669"/>
    <property type="project" value="UniProtKB-SubCell"/>
</dbReference>
<accession>A0A6G9AL49</accession>
<sequence length="657" mass="73977">MDLILLHTHSVMAYILVLVSSSMYVYLVNLKVEAPGKQWFKIFYFSQIVWQTGDMIRYSIHPAYVGSLLYQLQIILMFVPALGLVEIAYIQFLYRFVKPAFERERKIVFYVMIAYVVGLIAFNSWNEFYNQSHLLLMQSSMFVYGLLTNLWAIYLGWRKGRLFAKQGNERAAKGNSYMAIVNLCFVIPCIVAVIYGIYSTVGFWTFFILIWLGNLAQIVVSITYAAVPTSFQIKLVGFTFVMIATVLLIVTLVFYPPLYPTDYGPRMAQQDGIVKLLAIITLSTAGLILILPRILRVTLTRPLQQLLEGVQQVNSGNLTTVVPVGLPDEIGDLTQNFNWMTQSLKKANDELTMYTEQLEEQIVERTAEITQQKSELEIQRDSLEKTLLELKETQVQLIQKEKMASLGELTAGIAHEIQNPLNFVNNFSKISIELLEELKEEITADHKTDATDLADDLIQNVQRISNHGQRADSIVKGMLQLSHSSTSTGKKQPTNLNDLVSEYLQLAYKDIVSKNKNFNAELSVQLDAAIEHVKVVPQDIGRVLLNVFNNAFYAVNEKQKQLNTDYKPTIVLSTQTDPGSQMVVVCIRDNGTGIPETILDKIYQPFFTTKPTGQGSTGLGLSLSYNIVTQGHAGIMTTASEFGQYTEVTIRLPVSAE</sequence>
<dbReference type="SMART" id="SM00387">
    <property type="entry name" value="HATPase_c"/>
    <property type="match status" value="1"/>
</dbReference>
<dbReference type="SUPFAM" id="SSF158472">
    <property type="entry name" value="HAMP domain-like"/>
    <property type="match status" value="1"/>
</dbReference>
<gene>
    <name evidence="11" type="ORF">G8759_11530</name>
</gene>
<feature type="transmembrane region" description="Helical" evidence="8">
    <location>
        <begin position="107"/>
        <end position="125"/>
    </location>
</feature>
<dbReference type="CDD" id="cd06225">
    <property type="entry name" value="HAMP"/>
    <property type="match status" value="1"/>
</dbReference>
<dbReference type="RefSeq" id="WP_167208064.1">
    <property type="nucleotide sequence ID" value="NZ_CP050063.1"/>
</dbReference>
<evidence type="ECO:0000256" key="5">
    <source>
        <dbReference type="ARBA" id="ARBA00022679"/>
    </source>
</evidence>
<feature type="transmembrane region" description="Helical" evidence="8">
    <location>
        <begin position="204"/>
        <end position="226"/>
    </location>
</feature>
<dbReference type="SUPFAM" id="SSF55874">
    <property type="entry name" value="ATPase domain of HSP90 chaperone/DNA topoisomerase II/histidine kinase"/>
    <property type="match status" value="1"/>
</dbReference>
<comment type="catalytic activity">
    <reaction evidence="1">
        <text>ATP + protein L-histidine = ADP + protein N-phospho-L-histidine.</text>
        <dbReference type="EC" id="2.7.13.3"/>
    </reaction>
</comment>
<dbReference type="Pfam" id="PF00512">
    <property type="entry name" value="HisKA"/>
    <property type="match status" value="1"/>
</dbReference>
<dbReference type="PRINTS" id="PR00344">
    <property type="entry name" value="BCTRLSENSOR"/>
</dbReference>
<feature type="transmembrane region" description="Helical" evidence="8">
    <location>
        <begin position="235"/>
        <end position="256"/>
    </location>
</feature>
<dbReference type="InterPro" id="IPR003594">
    <property type="entry name" value="HATPase_dom"/>
</dbReference>
<dbReference type="EMBL" id="CP050063">
    <property type="protein sequence ID" value="QIP13212.1"/>
    <property type="molecule type" value="Genomic_DNA"/>
</dbReference>
<dbReference type="EC" id="2.7.13.3" evidence="3"/>
<dbReference type="Gene3D" id="1.10.287.130">
    <property type="match status" value="1"/>
</dbReference>
<evidence type="ECO:0000256" key="7">
    <source>
        <dbReference type="SAM" id="Coils"/>
    </source>
</evidence>
<dbReference type="Proteomes" id="UP000501802">
    <property type="component" value="Chromosome"/>
</dbReference>
<feature type="transmembrane region" description="Helical" evidence="8">
    <location>
        <begin position="177"/>
        <end position="198"/>
    </location>
</feature>
<comment type="subcellular location">
    <subcellularLocation>
        <location evidence="2">Membrane</location>
    </subcellularLocation>
</comment>
<feature type="coiled-coil region" evidence="7">
    <location>
        <begin position="344"/>
        <end position="400"/>
    </location>
</feature>
<reference evidence="11 12" key="1">
    <citation type="submission" date="2020-03" db="EMBL/GenBank/DDBJ databases">
        <authorList>
            <person name="Kim M.K."/>
        </authorList>
    </citation>
    <scope>NUCLEOTIDE SEQUENCE [LARGE SCALE GENOMIC DNA]</scope>
    <source>
        <strain evidence="11 12">BT328</strain>
    </source>
</reference>
<evidence type="ECO:0000256" key="1">
    <source>
        <dbReference type="ARBA" id="ARBA00000085"/>
    </source>
</evidence>
<evidence type="ECO:0000256" key="3">
    <source>
        <dbReference type="ARBA" id="ARBA00012438"/>
    </source>
</evidence>
<proteinExistence type="predicted"/>
<dbReference type="InterPro" id="IPR004358">
    <property type="entry name" value="Sig_transdc_His_kin-like_C"/>
</dbReference>
<dbReference type="Pfam" id="PF00672">
    <property type="entry name" value="HAMP"/>
    <property type="match status" value="1"/>
</dbReference>
<dbReference type="PANTHER" id="PTHR43065">
    <property type="entry name" value="SENSOR HISTIDINE KINASE"/>
    <property type="match status" value="1"/>
</dbReference>
<keyword evidence="8" id="KW-0812">Transmembrane</keyword>
<keyword evidence="7" id="KW-0175">Coiled coil</keyword>
<evidence type="ECO:0000256" key="8">
    <source>
        <dbReference type="SAM" id="Phobius"/>
    </source>
</evidence>
<keyword evidence="8" id="KW-1133">Transmembrane helix</keyword>
<evidence type="ECO:0000256" key="4">
    <source>
        <dbReference type="ARBA" id="ARBA00022553"/>
    </source>
</evidence>
<feature type="transmembrane region" description="Helical" evidence="8">
    <location>
        <begin position="137"/>
        <end position="157"/>
    </location>
</feature>